<feature type="compositionally biased region" description="Basic residues" evidence="1">
    <location>
        <begin position="416"/>
        <end position="425"/>
    </location>
</feature>
<feature type="compositionally biased region" description="Basic and acidic residues" evidence="1">
    <location>
        <begin position="324"/>
        <end position="334"/>
    </location>
</feature>
<dbReference type="PANTHER" id="PTHR37538">
    <property type="entry name" value="BTB DOMAIN-CONTAINING PROTEIN"/>
    <property type="match status" value="1"/>
</dbReference>
<evidence type="ECO:0000313" key="3">
    <source>
        <dbReference type="Proteomes" id="UP000663193"/>
    </source>
</evidence>
<feature type="compositionally biased region" description="Basic and acidic residues" evidence="1">
    <location>
        <begin position="342"/>
        <end position="384"/>
    </location>
</feature>
<dbReference type="Gene3D" id="3.30.710.10">
    <property type="entry name" value="Potassium Channel Kv1.1, Chain A"/>
    <property type="match status" value="1"/>
</dbReference>
<gene>
    <name evidence="2" type="ORF">JI435_307970</name>
</gene>
<dbReference type="Proteomes" id="UP000663193">
    <property type="component" value="Chromosome 20"/>
</dbReference>
<dbReference type="PANTHER" id="PTHR37538:SF4">
    <property type="entry name" value="PITSLRE SERINE_THREONINE-PROTEIN KINASE CDC2L1"/>
    <property type="match status" value="1"/>
</dbReference>
<evidence type="ECO:0000256" key="1">
    <source>
        <dbReference type="SAM" id="MobiDB-lite"/>
    </source>
</evidence>
<evidence type="ECO:0008006" key="4">
    <source>
        <dbReference type="Google" id="ProtNLM"/>
    </source>
</evidence>
<feature type="region of interest" description="Disordered" evidence="1">
    <location>
        <begin position="305"/>
        <end position="425"/>
    </location>
</feature>
<dbReference type="AlphaFoldDB" id="A0A7U2IAZ7"/>
<reference evidence="3" key="1">
    <citation type="journal article" date="2021" name="BMC Genomics">
        <title>Chromosome-level genome assembly and manually-curated proteome of model necrotroph Parastagonospora nodorum Sn15 reveals a genome-wide trove of candidate effector homologs, and redundancy of virulence-related functions within an accessory chromosome.</title>
        <authorList>
            <person name="Bertazzoni S."/>
            <person name="Jones D.A.B."/>
            <person name="Phan H.T."/>
            <person name="Tan K.-C."/>
            <person name="Hane J.K."/>
        </authorList>
    </citation>
    <scope>NUCLEOTIDE SEQUENCE [LARGE SCALE GENOMIC DNA]</scope>
    <source>
        <strain evidence="3">SN15 / ATCC MYA-4574 / FGSC 10173)</strain>
    </source>
</reference>
<evidence type="ECO:0000313" key="2">
    <source>
        <dbReference type="EMBL" id="QRD06534.1"/>
    </source>
</evidence>
<name>A0A7U2IAZ7_PHANO</name>
<dbReference type="VEuPathDB" id="FungiDB:JI435_307970"/>
<proteinExistence type="predicted"/>
<dbReference type="OrthoDB" id="3594103at2759"/>
<dbReference type="EMBL" id="CP069042">
    <property type="protein sequence ID" value="QRD06534.1"/>
    <property type="molecule type" value="Genomic_DNA"/>
</dbReference>
<sequence>MVVKKTSPDPVSLRTTVIATLDKSHRTSFVNQPAENNVHTDVVVVADNAPLTPGTSAEEAAPGAGNIIRDFTISPYASDPVAIDCGPGLVTYPVPKHLLHSPKWLTTDGGGTICLPGVSAATGHTLVHYLYTGTYQALEAEGEATAPPAHIKFEQALSTFVLASTYELQTLEILSKEQMKMYGSRMALVEILDTARKEFSKLAWSWFHEYLQARAEEQFHLDHTFFTSTAFVESIGEGTLYRFMMSHLLQIFSGKLTHTLQSRKGHDLGNKTPDTVLEKIEGTPVNTYSCHCRYPTGMFGGEAIGGDGAGGHPPVDGGAAGGDRGSRGDCDGSGKKGKKKSGKDLQEEERLEKEEEEILAKEEEDCLAKEAQEEADREEKREEDAAASAAADLSWSEPAAPPNDDWSSFVATENTRKKKIGKKEE</sequence>
<accession>A0A7U2IAZ7</accession>
<protein>
    <recommendedName>
        <fullName evidence="4">BTB domain-containing protein</fullName>
    </recommendedName>
</protein>
<organism evidence="2 3">
    <name type="scientific">Phaeosphaeria nodorum (strain SN15 / ATCC MYA-4574 / FGSC 10173)</name>
    <name type="common">Glume blotch fungus</name>
    <name type="synonym">Parastagonospora nodorum</name>
    <dbReference type="NCBI Taxonomy" id="321614"/>
    <lineage>
        <taxon>Eukaryota</taxon>
        <taxon>Fungi</taxon>
        <taxon>Dikarya</taxon>
        <taxon>Ascomycota</taxon>
        <taxon>Pezizomycotina</taxon>
        <taxon>Dothideomycetes</taxon>
        <taxon>Pleosporomycetidae</taxon>
        <taxon>Pleosporales</taxon>
        <taxon>Pleosporineae</taxon>
        <taxon>Phaeosphaeriaceae</taxon>
        <taxon>Parastagonospora</taxon>
    </lineage>
</organism>
<dbReference type="InterPro" id="IPR011333">
    <property type="entry name" value="SKP1/BTB/POZ_sf"/>
</dbReference>
<keyword evidence="3" id="KW-1185">Reference proteome</keyword>